<accession>A0A4Y2SIJ0</accession>
<evidence type="ECO:0000313" key="2">
    <source>
        <dbReference type="Proteomes" id="UP000499080"/>
    </source>
</evidence>
<evidence type="ECO:0000313" key="1">
    <source>
        <dbReference type="EMBL" id="GBN87120.1"/>
    </source>
</evidence>
<dbReference type="EMBL" id="BGPR01021643">
    <property type="protein sequence ID" value="GBN87120.1"/>
    <property type="molecule type" value="Genomic_DNA"/>
</dbReference>
<comment type="caution">
    <text evidence="1">The sequence shown here is derived from an EMBL/GenBank/DDBJ whole genome shotgun (WGS) entry which is preliminary data.</text>
</comment>
<reference evidence="1 2" key="1">
    <citation type="journal article" date="2019" name="Sci. Rep.">
        <title>Orb-weaving spider Araneus ventricosus genome elucidates the spidroin gene catalogue.</title>
        <authorList>
            <person name="Kono N."/>
            <person name="Nakamura H."/>
            <person name="Ohtoshi R."/>
            <person name="Moran D.A.P."/>
            <person name="Shinohara A."/>
            <person name="Yoshida Y."/>
            <person name="Fujiwara M."/>
            <person name="Mori M."/>
            <person name="Tomita M."/>
            <person name="Arakawa K."/>
        </authorList>
    </citation>
    <scope>NUCLEOTIDE SEQUENCE [LARGE SCALE GENOMIC DNA]</scope>
</reference>
<keyword evidence="2" id="KW-1185">Reference proteome</keyword>
<organism evidence="1 2">
    <name type="scientific">Araneus ventricosus</name>
    <name type="common">Orbweaver spider</name>
    <name type="synonym">Epeira ventricosa</name>
    <dbReference type="NCBI Taxonomy" id="182803"/>
    <lineage>
        <taxon>Eukaryota</taxon>
        <taxon>Metazoa</taxon>
        <taxon>Ecdysozoa</taxon>
        <taxon>Arthropoda</taxon>
        <taxon>Chelicerata</taxon>
        <taxon>Arachnida</taxon>
        <taxon>Araneae</taxon>
        <taxon>Araneomorphae</taxon>
        <taxon>Entelegynae</taxon>
        <taxon>Araneoidea</taxon>
        <taxon>Araneidae</taxon>
        <taxon>Araneus</taxon>
    </lineage>
</organism>
<name>A0A4Y2SIJ0_ARAVE</name>
<gene>
    <name evidence="1" type="ORF">AVEN_37613_1</name>
</gene>
<proteinExistence type="predicted"/>
<dbReference type="AlphaFoldDB" id="A0A4Y2SIJ0"/>
<sequence length="107" mass="12278">MRIVQSDELYFKLRPALETSLGFSIIDSNIDNCEATLQEQWKAEVVKFYRIKIYLITRCLSVTITIIIINSIERRKLGVSHNNFILDCLCRVAISLLSATVNTILEN</sequence>
<protein>
    <submittedName>
        <fullName evidence="1">Uncharacterized protein</fullName>
    </submittedName>
</protein>
<dbReference type="Proteomes" id="UP000499080">
    <property type="component" value="Unassembled WGS sequence"/>
</dbReference>